<gene>
    <name evidence="2" type="ORF">KI387_020850</name>
</gene>
<evidence type="ECO:0000256" key="1">
    <source>
        <dbReference type="SAM" id="MobiDB-lite"/>
    </source>
</evidence>
<proteinExistence type="predicted"/>
<feature type="non-terminal residue" evidence="2">
    <location>
        <position position="53"/>
    </location>
</feature>
<feature type="region of interest" description="Disordered" evidence="1">
    <location>
        <begin position="28"/>
        <end position="53"/>
    </location>
</feature>
<feature type="non-terminal residue" evidence="2">
    <location>
        <position position="1"/>
    </location>
</feature>
<dbReference type="AlphaFoldDB" id="A0AA38G9C2"/>
<accession>A0AA38G9C2</accession>
<reference evidence="2 3" key="1">
    <citation type="journal article" date="2021" name="Nat. Plants">
        <title>The Taxus genome provides insights into paclitaxel biosynthesis.</title>
        <authorList>
            <person name="Xiong X."/>
            <person name="Gou J."/>
            <person name="Liao Q."/>
            <person name="Li Y."/>
            <person name="Zhou Q."/>
            <person name="Bi G."/>
            <person name="Li C."/>
            <person name="Du R."/>
            <person name="Wang X."/>
            <person name="Sun T."/>
            <person name="Guo L."/>
            <person name="Liang H."/>
            <person name="Lu P."/>
            <person name="Wu Y."/>
            <person name="Zhang Z."/>
            <person name="Ro D.K."/>
            <person name="Shang Y."/>
            <person name="Huang S."/>
            <person name="Yan J."/>
        </authorList>
    </citation>
    <scope>NUCLEOTIDE SEQUENCE [LARGE SCALE GENOMIC DNA]</scope>
    <source>
        <strain evidence="2">Ta-2019</strain>
    </source>
</reference>
<dbReference type="Proteomes" id="UP000824469">
    <property type="component" value="Unassembled WGS sequence"/>
</dbReference>
<evidence type="ECO:0000313" key="3">
    <source>
        <dbReference type="Proteomes" id="UP000824469"/>
    </source>
</evidence>
<dbReference type="EMBL" id="JAHRHJ020000004">
    <property type="protein sequence ID" value="KAH9319081.1"/>
    <property type="molecule type" value="Genomic_DNA"/>
</dbReference>
<comment type="caution">
    <text evidence="2">The sequence shown here is derived from an EMBL/GenBank/DDBJ whole genome shotgun (WGS) entry which is preliminary data.</text>
</comment>
<evidence type="ECO:0000313" key="2">
    <source>
        <dbReference type="EMBL" id="KAH9319081.1"/>
    </source>
</evidence>
<sequence length="53" mass="5171">MVDVAGVTDVADAVVIAGIGPSCKMNHSKVEAGSAEPDGVDTGVGTRAEGIDT</sequence>
<keyword evidence="3" id="KW-1185">Reference proteome</keyword>
<organism evidence="2 3">
    <name type="scientific">Taxus chinensis</name>
    <name type="common">Chinese yew</name>
    <name type="synonym">Taxus wallichiana var. chinensis</name>
    <dbReference type="NCBI Taxonomy" id="29808"/>
    <lineage>
        <taxon>Eukaryota</taxon>
        <taxon>Viridiplantae</taxon>
        <taxon>Streptophyta</taxon>
        <taxon>Embryophyta</taxon>
        <taxon>Tracheophyta</taxon>
        <taxon>Spermatophyta</taxon>
        <taxon>Pinopsida</taxon>
        <taxon>Pinidae</taxon>
        <taxon>Conifers II</taxon>
        <taxon>Cupressales</taxon>
        <taxon>Taxaceae</taxon>
        <taxon>Taxus</taxon>
    </lineage>
</organism>
<name>A0AA38G9C2_TAXCH</name>
<protein>
    <submittedName>
        <fullName evidence="2">Uncharacterized protein</fullName>
    </submittedName>
</protein>